<dbReference type="Proteomes" id="UP001284601">
    <property type="component" value="Unassembled WGS sequence"/>
</dbReference>
<sequence>MSMIIAPPAPPPPASQGPPKKGGSSAPPGGDPFASVLDQQARTATAEGLTKQDAGDAGGISGRGDAPAADTPQPQQVGTDAVAPSAEGTDPAALAAALNSLLNGTTPAPTAPVAAAPTAPAAPAAVPAEQAAATPLPT</sequence>
<feature type="compositionally biased region" description="Low complexity" evidence="1">
    <location>
        <begin position="17"/>
        <end position="35"/>
    </location>
</feature>
<keyword evidence="3" id="KW-1185">Reference proteome</keyword>
<organism evidence="2 3">
    <name type="scientific">Conexibacter stalactiti</name>
    <dbReference type="NCBI Taxonomy" id="1940611"/>
    <lineage>
        <taxon>Bacteria</taxon>
        <taxon>Bacillati</taxon>
        <taxon>Actinomycetota</taxon>
        <taxon>Thermoleophilia</taxon>
        <taxon>Solirubrobacterales</taxon>
        <taxon>Conexibacteraceae</taxon>
        <taxon>Conexibacter</taxon>
    </lineage>
</organism>
<evidence type="ECO:0000313" key="3">
    <source>
        <dbReference type="Proteomes" id="UP001284601"/>
    </source>
</evidence>
<evidence type="ECO:0000256" key="1">
    <source>
        <dbReference type="SAM" id="MobiDB-lite"/>
    </source>
</evidence>
<evidence type="ECO:0000313" key="2">
    <source>
        <dbReference type="EMBL" id="MDW5597004.1"/>
    </source>
</evidence>
<dbReference type="EMBL" id="JAWSTH010000072">
    <property type="protein sequence ID" value="MDW5597004.1"/>
    <property type="molecule type" value="Genomic_DNA"/>
</dbReference>
<feature type="region of interest" description="Disordered" evidence="1">
    <location>
        <begin position="1"/>
        <end position="90"/>
    </location>
</feature>
<reference evidence="3" key="1">
    <citation type="submission" date="2023-07" db="EMBL/GenBank/DDBJ databases">
        <title>Conexibacter stalactiti sp. nov., isolated from stalactites in a lava cave and emended description of the genus Conexibacter.</title>
        <authorList>
            <person name="Lee S.D."/>
        </authorList>
    </citation>
    <scope>NUCLEOTIDE SEQUENCE [LARGE SCALE GENOMIC DNA]</scope>
    <source>
        <strain evidence="3">KCTC 39840</strain>
    </source>
</reference>
<name>A0ABU4HY67_9ACTN</name>
<proteinExistence type="predicted"/>
<feature type="compositionally biased region" description="Pro residues" evidence="1">
    <location>
        <begin position="7"/>
        <end position="16"/>
    </location>
</feature>
<evidence type="ECO:0008006" key="4">
    <source>
        <dbReference type="Google" id="ProtNLM"/>
    </source>
</evidence>
<feature type="region of interest" description="Disordered" evidence="1">
    <location>
        <begin position="102"/>
        <end position="138"/>
    </location>
</feature>
<feature type="non-terminal residue" evidence="2">
    <location>
        <position position="138"/>
    </location>
</feature>
<accession>A0ABU4HY67</accession>
<protein>
    <recommendedName>
        <fullName evidence="4">Flagellar hook-length control protein FliK</fullName>
    </recommendedName>
</protein>
<comment type="caution">
    <text evidence="2">The sequence shown here is derived from an EMBL/GenBank/DDBJ whole genome shotgun (WGS) entry which is preliminary data.</text>
</comment>
<gene>
    <name evidence="2" type="ORF">R7226_21835</name>
</gene>